<accession>A0A2T7FZA9</accession>
<dbReference type="EMBL" id="QCYG01000002">
    <property type="protein sequence ID" value="PVA07506.1"/>
    <property type="molecule type" value="Genomic_DNA"/>
</dbReference>
<feature type="compositionally biased region" description="Basic and acidic residues" evidence="1">
    <location>
        <begin position="467"/>
        <end position="479"/>
    </location>
</feature>
<protein>
    <recommendedName>
        <fullName evidence="4">RepB-like DNA primase domain-containing protein</fullName>
    </recommendedName>
</protein>
<reference evidence="2 3" key="1">
    <citation type="submission" date="2018-04" db="EMBL/GenBank/DDBJ databases">
        <title>Pelagivirga bohaiensis gen. nov., sp. nov., a bacterium isolated from the Bohai Sea.</title>
        <authorList>
            <person name="Ji X."/>
        </authorList>
    </citation>
    <scope>NUCLEOTIDE SEQUENCE [LARGE SCALE GENOMIC DNA]</scope>
    <source>
        <strain evidence="2 3">BH-SD16</strain>
    </source>
</reference>
<dbReference type="AlphaFoldDB" id="A0A2T7FZA9"/>
<dbReference type="Gene3D" id="1.10.1220.10">
    <property type="entry name" value="Met repressor-like"/>
    <property type="match status" value="1"/>
</dbReference>
<sequence length="534" mass="59621">MQHVSHQKLAPLDQIVDLRGEDYYRLLHPQAARGKAVVLCKHSGGVENYTLDDETLLTQMPTFLDRTSYLTLNRFWGGRKAQKLAALNALYVDLDYFNSLQWRGKDAGTVQAALTSTLSAHNVPHPSVIVQTGRGLAAIWLIKPMPKKAQPRWKGAMNALVEFLRPFGVDRSCRDVSRIFRIPETINEKSKTAVRVSGGTAKRYGFDGLADQIYKATGRPDRAELEARKKQGKPARTPCRAMPRGLSQSMRFKLILEDLLTISDAHGGVVPEGYRNTWLHLYATCMTHMRDVPDLEAEIDAIAATATPGLPRSEVTAIVRQAVEKARLPAMGSAPCEGRYYYKGATIAEQLDITPELARSLDLKQVVPASEKKRRKAEAEKQRRAAKGAVSRDEYLAANTASRTKPWQAMGIGRTKYYELKKGGKLPDTVVDASRTTPCPLLGRSPAPRRRTEVEQRYTNAHKRQTPRTERNPSSEQNRRPATGQGKTSQSACKRLWRLRGVPPMGIRQAGVRRKGCNLKVEARGPPIFPLPFW</sequence>
<dbReference type="InterPro" id="IPR013321">
    <property type="entry name" value="Arc_rbn_hlx_hlx"/>
</dbReference>
<proteinExistence type="predicted"/>
<evidence type="ECO:0000313" key="2">
    <source>
        <dbReference type="EMBL" id="PVA07506.1"/>
    </source>
</evidence>
<feature type="region of interest" description="Disordered" evidence="1">
    <location>
        <begin position="368"/>
        <end position="392"/>
    </location>
</feature>
<dbReference type="RefSeq" id="WP_108639548.1">
    <property type="nucleotide sequence ID" value="NZ_QCYG01000002.1"/>
</dbReference>
<dbReference type="OrthoDB" id="6008408at2"/>
<comment type="caution">
    <text evidence="2">The sequence shown here is derived from an EMBL/GenBank/DDBJ whole genome shotgun (WGS) entry which is preliminary data.</text>
</comment>
<organism evidence="2 3">
    <name type="scientific">Thalassorhabdomicrobium marinisediminis</name>
    <dbReference type="NCBI Taxonomy" id="2170577"/>
    <lineage>
        <taxon>Bacteria</taxon>
        <taxon>Pseudomonadati</taxon>
        <taxon>Pseudomonadota</taxon>
        <taxon>Alphaproteobacteria</taxon>
        <taxon>Rhodobacterales</taxon>
        <taxon>Paracoccaceae</taxon>
        <taxon>Thalassorhabdomicrobium</taxon>
    </lineage>
</organism>
<evidence type="ECO:0000256" key="1">
    <source>
        <dbReference type="SAM" id="MobiDB-lite"/>
    </source>
</evidence>
<name>A0A2T7FZA9_9RHOB</name>
<keyword evidence="3" id="KW-1185">Reference proteome</keyword>
<feature type="region of interest" description="Disordered" evidence="1">
    <location>
        <begin position="428"/>
        <end position="493"/>
    </location>
</feature>
<dbReference type="Proteomes" id="UP000244817">
    <property type="component" value="Unassembled WGS sequence"/>
</dbReference>
<dbReference type="GO" id="GO:0006355">
    <property type="term" value="P:regulation of DNA-templated transcription"/>
    <property type="evidence" value="ECO:0007669"/>
    <property type="project" value="InterPro"/>
</dbReference>
<gene>
    <name evidence="2" type="ORF">DC363_02415</name>
</gene>
<evidence type="ECO:0000313" key="3">
    <source>
        <dbReference type="Proteomes" id="UP000244817"/>
    </source>
</evidence>
<evidence type="ECO:0008006" key="4">
    <source>
        <dbReference type="Google" id="ProtNLM"/>
    </source>
</evidence>